<gene>
    <name evidence="2" type="ordered locus">Olsu_1776</name>
</gene>
<name>E1QXL1_OLSUV</name>
<proteinExistence type="predicted"/>
<accession>E1QXL1</accession>
<dbReference type="AlphaFoldDB" id="E1QXL1"/>
<protein>
    <submittedName>
        <fullName evidence="2">Uncharacterized protein</fullName>
    </submittedName>
</protein>
<dbReference type="KEGG" id="ols:Olsu_1776"/>
<feature type="region of interest" description="Disordered" evidence="1">
    <location>
        <begin position="132"/>
        <end position="156"/>
    </location>
</feature>
<sequence>MANEGDFSSHKGYVGSYDFEGCTKNPPVTVGKALDGLFSDALATRLSENQRAAVAWFRANGDIEHAHTTGVFLKRRRADGLAPVLGVYVDSHARLTDFSVNREVYLSRLAAIGFEVSGIEFRLSRRPASSPVSHAALGNGATPPSPKALPPLTAAEEERVAALTEDLPDHLRARAATAMRNSLRRERYEGRE</sequence>
<dbReference type="HOGENOM" id="CLU_1514902_0_0_11"/>
<dbReference type="PATRIC" id="fig|633147.7.peg.1483"/>
<evidence type="ECO:0000313" key="2">
    <source>
        <dbReference type="EMBL" id="ADK68864.1"/>
    </source>
</evidence>
<dbReference type="STRING" id="633147.Olsu_1776"/>
<evidence type="ECO:0000256" key="1">
    <source>
        <dbReference type="SAM" id="MobiDB-lite"/>
    </source>
</evidence>
<dbReference type="EMBL" id="CP002106">
    <property type="protein sequence ID" value="ADK68864.1"/>
    <property type="molecule type" value="Genomic_DNA"/>
</dbReference>
<dbReference type="RefSeq" id="WP_013252615.1">
    <property type="nucleotide sequence ID" value="NC_014363.1"/>
</dbReference>
<keyword evidence="3" id="KW-1185">Reference proteome</keyword>
<reference evidence="2 3" key="1">
    <citation type="journal article" date="2010" name="Stand. Genomic Sci.">
        <title>Complete genome sequence of Olsenella uli type strain (VPI D76D-27C).</title>
        <authorList>
            <person name="Goker M."/>
            <person name="Held B."/>
            <person name="Lucas S."/>
            <person name="Nolan M."/>
            <person name="Yasawong M."/>
            <person name="Glavina Del Rio T."/>
            <person name="Tice H."/>
            <person name="Cheng J.F."/>
            <person name="Bruce D."/>
            <person name="Detter J.C."/>
            <person name="Tapia R."/>
            <person name="Han C."/>
            <person name="Goodwin L."/>
            <person name="Pitluck S."/>
            <person name="Liolios K."/>
            <person name="Ivanova N."/>
            <person name="Mavromatis K."/>
            <person name="Mikhailova N."/>
            <person name="Pati A."/>
            <person name="Chen A."/>
            <person name="Palaniappan K."/>
            <person name="Land M."/>
            <person name="Hauser L."/>
            <person name="Chang Y.J."/>
            <person name="Jeffries C.D."/>
            <person name="Rohde M."/>
            <person name="Sikorski J."/>
            <person name="Pukall R."/>
            <person name="Woyke T."/>
            <person name="Bristow J."/>
            <person name="Eisen J.A."/>
            <person name="Markowitz V."/>
            <person name="Hugenholtz P."/>
            <person name="Kyrpides N.C."/>
            <person name="Klenk H.P."/>
            <person name="Lapidus A."/>
        </authorList>
    </citation>
    <scope>NUCLEOTIDE SEQUENCE [LARGE SCALE GENOMIC DNA]</scope>
    <source>
        <strain evidence="3">ATCC 49627 / DSM 7084 / CIP 109912 / JCM 12494 / NCIMB 702895 / VPI D76D-27C</strain>
    </source>
</reference>
<organism evidence="2 3">
    <name type="scientific">Olsenella uli (strain ATCC 49627 / DSM 7084 / CCUG 31166 / CIP 109912 / JCM 12494 / LMG 11480 / NCIMB 702895 / VPI D76D-27C)</name>
    <name type="common">Lactobacillus uli</name>
    <dbReference type="NCBI Taxonomy" id="633147"/>
    <lineage>
        <taxon>Bacteria</taxon>
        <taxon>Bacillati</taxon>
        <taxon>Actinomycetota</taxon>
        <taxon>Coriobacteriia</taxon>
        <taxon>Coriobacteriales</taxon>
        <taxon>Atopobiaceae</taxon>
        <taxon>Olsenella</taxon>
    </lineage>
</organism>
<dbReference type="GeneID" id="78513159"/>
<dbReference type="eggNOG" id="COG5389">
    <property type="taxonomic scope" value="Bacteria"/>
</dbReference>
<evidence type="ECO:0000313" key="3">
    <source>
        <dbReference type="Proteomes" id="UP000000333"/>
    </source>
</evidence>
<dbReference type="OrthoDB" id="3192134at2"/>
<dbReference type="Proteomes" id="UP000000333">
    <property type="component" value="Chromosome"/>
</dbReference>